<proteinExistence type="predicted"/>
<keyword evidence="6" id="KW-1185">Reference proteome</keyword>
<keyword evidence="1" id="KW-0732">Signal</keyword>
<sequence>MKKIGKYIFMPLVFLLSGCFDEQEFFIPDGLKYVAFESSSIVILEGETTSVDARIIYSGPALTSSLSIPVSVVDGEGNTAVDGVDYSIETGVSAVAIPTGEYEQTISISIINNDEAVGARTFSLNIGSISGFNIGAPDNADAGSVQITILEDDLNLFGYTSFEEPAAGDVNNYPAINGIDQPNVPGENSVDYTSVGNEMGFDTSYVPGQEGGADSGLLYGVSKFTSDADWGYDVGAFPDGDQAYSTSDSDGLMEIVFDELTIPDGASILQVSLSLWFANASFESDDEFDFFWRTDDGDELILSLRSDGADMTDSADGSGNNIEEQWTNFLVEVDNKKTGRLVIQIGTDSGAEINFIDNILIEGL</sequence>
<keyword evidence="3" id="KW-0106">Calcium</keyword>
<accession>A0ABT8KVW8</accession>
<name>A0ABT8KVW8_9BACT</name>
<evidence type="ECO:0000313" key="6">
    <source>
        <dbReference type="Proteomes" id="UP001172082"/>
    </source>
</evidence>
<dbReference type="InterPro" id="IPR038081">
    <property type="entry name" value="CalX-like_sf"/>
</dbReference>
<protein>
    <submittedName>
        <fullName evidence="5">Calx-beta domain-containing protein</fullName>
    </submittedName>
</protein>
<organism evidence="5 6">
    <name type="scientific">Splendidivirga corallicola</name>
    <dbReference type="NCBI Taxonomy" id="3051826"/>
    <lineage>
        <taxon>Bacteria</taxon>
        <taxon>Pseudomonadati</taxon>
        <taxon>Bacteroidota</taxon>
        <taxon>Cytophagia</taxon>
        <taxon>Cytophagales</taxon>
        <taxon>Splendidivirgaceae</taxon>
        <taxon>Splendidivirga</taxon>
    </lineage>
</organism>
<dbReference type="RefSeq" id="WP_346754318.1">
    <property type="nucleotide sequence ID" value="NZ_JAUJEA010000010.1"/>
</dbReference>
<evidence type="ECO:0000313" key="5">
    <source>
        <dbReference type="EMBL" id="MDN5204293.1"/>
    </source>
</evidence>
<evidence type="ECO:0000256" key="3">
    <source>
        <dbReference type="ARBA" id="ARBA00022837"/>
    </source>
</evidence>
<reference evidence="5" key="1">
    <citation type="submission" date="2023-06" db="EMBL/GenBank/DDBJ databases">
        <title>Genomic of Parafulvivirga corallium.</title>
        <authorList>
            <person name="Wang G."/>
        </authorList>
    </citation>
    <scope>NUCLEOTIDE SEQUENCE</scope>
    <source>
        <strain evidence="5">BMA10</strain>
    </source>
</reference>
<dbReference type="EMBL" id="JAUJEA010000010">
    <property type="protein sequence ID" value="MDN5204293.1"/>
    <property type="molecule type" value="Genomic_DNA"/>
</dbReference>
<dbReference type="Pfam" id="PF03160">
    <property type="entry name" value="Calx-beta"/>
    <property type="match status" value="1"/>
</dbReference>
<dbReference type="SUPFAM" id="SSF141072">
    <property type="entry name" value="CalX-like"/>
    <property type="match status" value="1"/>
</dbReference>
<keyword evidence="2" id="KW-0677">Repeat</keyword>
<dbReference type="InterPro" id="IPR003644">
    <property type="entry name" value="Calx_beta"/>
</dbReference>
<evidence type="ECO:0000259" key="4">
    <source>
        <dbReference type="Pfam" id="PF03160"/>
    </source>
</evidence>
<feature type="domain" description="Calx-beta" evidence="4">
    <location>
        <begin position="34"/>
        <end position="152"/>
    </location>
</feature>
<dbReference type="Gene3D" id="2.60.40.2030">
    <property type="match status" value="1"/>
</dbReference>
<evidence type="ECO:0000256" key="1">
    <source>
        <dbReference type="ARBA" id="ARBA00022729"/>
    </source>
</evidence>
<gene>
    <name evidence="5" type="ORF">QQ008_23070</name>
</gene>
<comment type="caution">
    <text evidence="5">The sequence shown here is derived from an EMBL/GenBank/DDBJ whole genome shotgun (WGS) entry which is preliminary data.</text>
</comment>
<dbReference type="PROSITE" id="PS51257">
    <property type="entry name" value="PROKAR_LIPOPROTEIN"/>
    <property type="match status" value="1"/>
</dbReference>
<evidence type="ECO:0000256" key="2">
    <source>
        <dbReference type="ARBA" id="ARBA00022737"/>
    </source>
</evidence>
<dbReference type="Proteomes" id="UP001172082">
    <property type="component" value="Unassembled WGS sequence"/>
</dbReference>